<dbReference type="Proteomes" id="UP001497480">
    <property type="component" value="Unassembled WGS sequence"/>
</dbReference>
<comment type="caution">
    <text evidence="3">The sequence shown here is derived from an EMBL/GenBank/DDBJ whole genome shotgun (WGS) entry which is preliminary data.</text>
</comment>
<feature type="transmembrane region" description="Helical" evidence="2">
    <location>
        <begin position="210"/>
        <end position="230"/>
    </location>
</feature>
<keyword evidence="2" id="KW-1133">Transmembrane helix</keyword>
<protein>
    <submittedName>
        <fullName evidence="3">Uncharacterized protein</fullName>
    </submittedName>
</protein>
<name>A0AAV1VX70_LUPLU</name>
<feature type="transmembrane region" description="Helical" evidence="2">
    <location>
        <begin position="105"/>
        <end position="126"/>
    </location>
</feature>
<evidence type="ECO:0000313" key="4">
    <source>
        <dbReference type="Proteomes" id="UP001497480"/>
    </source>
</evidence>
<accession>A0AAV1VX70</accession>
<gene>
    <name evidence="3" type="ORF">LLUT_LOCUS2567</name>
</gene>
<dbReference type="EMBL" id="CAXHTB010000002">
    <property type="protein sequence ID" value="CAL0301507.1"/>
    <property type="molecule type" value="Genomic_DNA"/>
</dbReference>
<dbReference type="InterPro" id="IPR002528">
    <property type="entry name" value="MATE_fam"/>
</dbReference>
<organism evidence="3 4">
    <name type="scientific">Lupinus luteus</name>
    <name type="common">European yellow lupine</name>
    <dbReference type="NCBI Taxonomy" id="3873"/>
    <lineage>
        <taxon>Eukaryota</taxon>
        <taxon>Viridiplantae</taxon>
        <taxon>Streptophyta</taxon>
        <taxon>Embryophyta</taxon>
        <taxon>Tracheophyta</taxon>
        <taxon>Spermatophyta</taxon>
        <taxon>Magnoliopsida</taxon>
        <taxon>eudicotyledons</taxon>
        <taxon>Gunneridae</taxon>
        <taxon>Pentapetalae</taxon>
        <taxon>rosids</taxon>
        <taxon>fabids</taxon>
        <taxon>Fabales</taxon>
        <taxon>Fabaceae</taxon>
        <taxon>Papilionoideae</taxon>
        <taxon>50 kb inversion clade</taxon>
        <taxon>genistoids sensu lato</taxon>
        <taxon>core genistoids</taxon>
        <taxon>Genisteae</taxon>
        <taxon>Lupinus</taxon>
    </lineage>
</organism>
<comment type="similarity">
    <text evidence="1">Belongs to the multi antimicrobial extrusion (MATE) (TC 2.A.66.1) family.</text>
</comment>
<evidence type="ECO:0000256" key="1">
    <source>
        <dbReference type="ARBA" id="ARBA00010199"/>
    </source>
</evidence>
<dbReference type="GO" id="GO:0015297">
    <property type="term" value="F:antiporter activity"/>
    <property type="evidence" value="ECO:0007669"/>
    <property type="project" value="InterPro"/>
</dbReference>
<dbReference type="GO" id="GO:0042910">
    <property type="term" value="F:xenobiotic transmembrane transporter activity"/>
    <property type="evidence" value="ECO:0007669"/>
    <property type="project" value="InterPro"/>
</dbReference>
<keyword evidence="4" id="KW-1185">Reference proteome</keyword>
<keyword evidence="2" id="KW-0812">Transmembrane</keyword>
<reference evidence="3 4" key="1">
    <citation type="submission" date="2024-03" db="EMBL/GenBank/DDBJ databases">
        <authorList>
            <person name="Martinez-Hernandez J."/>
        </authorList>
    </citation>
    <scope>NUCLEOTIDE SEQUENCE [LARGE SCALE GENOMIC DNA]</scope>
</reference>
<keyword evidence="2" id="KW-0472">Membrane</keyword>
<dbReference type="PANTHER" id="PTHR11206">
    <property type="entry name" value="MULTIDRUG RESISTANCE PROTEIN"/>
    <property type="match status" value="1"/>
</dbReference>
<feature type="transmembrane region" description="Helical" evidence="2">
    <location>
        <begin position="48"/>
        <end position="72"/>
    </location>
</feature>
<feature type="transmembrane region" description="Helical" evidence="2">
    <location>
        <begin position="171"/>
        <end position="190"/>
    </location>
</feature>
<sequence length="232" mass="24896">MEREHQKTSLNSPLIQNLEQDGSIVDVEKSKSSAIRRTEILEEVRKQLWLAGPLIIVNLLNFSLQVISVMFVGHLGELALSGTSMANSFASVTGFTFLRAMFSLMIVSIPIAIIWANTRSILIFLGQDPEISIEAGKLAIPSALMVCLELWSFEMVVLLSGLLPNPKLETSVLSICLNTVGIVWMIPLGFGGAVSTRVSNELGAGHPQAASLAVSVVLVMVLVEAIIVGAGE</sequence>
<evidence type="ECO:0000313" key="3">
    <source>
        <dbReference type="EMBL" id="CAL0301507.1"/>
    </source>
</evidence>
<proteinExistence type="inferred from homology"/>
<dbReference type="GO" id="GO:0016020">
    <property type="term" value="C:membrane"/>
    <property type="evidence" value="ECO:0007669"/>
    <property type="project" value="InterPro"/>
</dbReference>
<dbReference type="Pfam" id="PF01554">
    <property type="entry name" value="MatE"/>
    <property type="match status" value="2"/>
</dbReference>
<dbReference type="AlphaFoldDB" id="A0AAV1VX70"/>
<evidence type="ECO:0000256" key="2">
    <source>
        <dbReference type="SAM" id="Phobius"/>
    </source>
</evidence>